<dbReference type="PANTHER" id="PTHR43685:SF2">
    <property type="entry name" value="GLYCOSYLTRANSFERASE 2-LIKE DOMAIN-CONTAINING PROTEIN"/>
    <property type="match status" value="1"/>
</dbReference>
<dbReference type="SUPFAM" id="SSF53448">
    <property type="entry name" value="Nucleotide-diphospho-sugar transferases"/>
    <property type="match status" value="1"/>
</dbReference>
<protein>
    <submittedName>
        <fullName evidence="2">Glycosyltransferase</fullName>
    </submittedName>
</protein>
<dbReference type="InterPro" id="IPR029044">
    <property type="entry name" value="Nucleotide-diphossugar_trans"/>
</dbReference>
<name>A0A371X948_9HYPH</name>
<proteinExistence type="predicted"/>
<dbReference type="EMBL" id="QURN01000014">
    <property type="protein sequence ID" value="RFC65755.1"/>
    <property type="molecule type" value="Genomic_DNA"/>
</dbReference>
<keyword evidence="3" id="KW-1185">Reference proteome</keyword>
<sequence length="304" mass="33815">MANYRGARFLEESMCSVLAQSVKNLELIVSDDGSDDTSVEIAKRIAREDKRVRVLTGAGNTGPAATRNRALAIARGEWVAIVDSDDLMQRDRLELLIKLADAHACNIVADDLTYFGDDETPAGRTLLRTAARTVPQFVSADLLVQTEIQGSGLPKLGYLKPLIRRSALDGMKYNEALRVGEDFDLLLRLLLKGKKLLVTQESYYQYRRHSNSISHRLSEEKVFAMIAAQRALEGGDIPAATRKALHRRLKALENLLAYERLVVLIKQRNISGATRSLIKHPALLKDLLQSVAENLARRMRPAST</sequence>
<dbReference type="CDD" id="cd00761">
    <property type="entry name" value="Glyco_tranf_GTA_type"/>
    <property type="match status" value="1"/>
</dbReference>
<dbReference type="PANTHER" id="PTHR43685">
    <property type="entry name" value="GLYCOSYLTRANSFERASE"/>
    <property type="match status" value="1"/>
</dbReference>
<organism evidence="2 3">
    <name type="scientific">Mesorhizobium denitrificans</name>
    <dbReference type="NCBI Taxonomy" id="2294114"/>
    <lineage>
        <taxon>Bacteria</taxon>
        <taxon>Pseudomonadati</taxon>
        <taxon>Pseudomonadota</taxon>
        <taxon>Alphaproteobacteria</taxon>
        <taxon>Hyphomicrobiales</taxon>
        <taxon>Phyllobacteriaceae</taxon>
        <taxon>Mesorhizobium</taxon>
    </lineage>
</organism>
<dbReference type="AlphaFoldDB" id="A0A371X948"/>
<feature type="domain" description="Glycosyltransferase 2-like" evidence="1">
    <location>
        <begin position="3"/>
        <end position="127"/>
    </location>
</feature>
<dbReference type="Gene3D" id="3.90.550.10">
    <property type="entry name" value="Spore Coat Polysaccharide Biosynthesis Protein SpsA, Chain A"/>
    <property type="match status" value="1"/>
</dbReference>
<dbReference type="Pfam" id="PF00535">
    <property type="entry name" value="Glycos_transf_2"/>
    <property type="match status" value="1"/>
</dbReference>
<evidence type="ECO:0000313" key="3">
    <source>
        <dbReference type="Proteomes" id="UP000262379"/>
    </source>
</evidence>
<accession>A0A371X948</accession>
<comment type="caution">
    <text evidence="2">The sequence shown here is derived from an EMBL/GenBank/DDBJ whole genome shotgun (WGS) entry which is preliminary data.</text>
</comment>
<reference evidence="3" key="1">
    <citation type="submission" date="2018-08" db="EMBL/GenBank/DDBJ databases">
        <authorList>
            <person name="Im W.T."/>
        </authorList>
    </citation>
    <scope>NUCLEOTIDE SEQUENCE [LARGE SCALE GENOMIC DNA]</scope>
    <source>
        <strain evidence="3">LA-28</strain>
    </source>
</reference>
<dbReference type="InterPro" id="IPR050834">
    <property type="entry name" value="Glycosyltransf_2"/>
</dbReference>
<dbReference type="Proteomes" id="UP000262379">
    <property type="component" value="Unassembled WGS sequence"/>
</dbReference>
<gene>
    <name evidence="2" type="ORF">DY251_17135</name>
</gene>
<dbReference type="GO" id="GO:0016740">
    <property type="term" value="F:transferase activity"/>
    <property type="evidence" value="ECO:0007669"/>
    <property type="project" value="UniProtKB-KW"/>
</dbReference>
<keyword evidence="2" id="KW-0808">Transferase</keyword>
<evidence type="ECO:0000313" key="2">
    <source>
        <dbReference type="EMBL" id="RFC65755.1"/>
    </source>
</evidence>
<dbReference type="InterPro" id="IPR001173">
    <property type="entry name" value="Glyco_trans_2-like"/>
</dbReference>
<evidence type="ECO:0000259" key="1">
    <source>
        <dbReference type="Pfam" id="PF00535"/>
    </source>
</evidence>